<feature type="domain" description="TrwC relaxase" evidence="2">
    <location>
        <begin position="11"/>
        <end position="287"/>
    </location>
</feature>
<dbReference type="PANTHER" id="PTHR43788">
    <property type="entry name" value="DNA2/NAM7 HELICASE FAMILY MEMBER"/>
    <property type="match status" value="1"/>
</dbReference>
<dbReference type="RefSeq" id="WP_253967235.1">
    <property type="nucleotide sequence ID" value="NZ_JAMFTH010000001.1"/>
</dbReference>
<reference evidence="3" key="2">
    <citation type="submission" date="2023-01" db="EMBL/GenBank/DDBJ databases">
        <title>Gilvimarinus xylanilyticus HB14 isolated from Caulerpa lentillifera aquaculture base in Hainan, China.</title>
        <authorList>
            <person name="Zhang Y.-J."/>
        </authorList>
    </citation>
    <scope>NUCLEOTIDE SEQUENCE</scope>
    <source>
        <strain evidence="3">HB14</strain>
    </source>
</reference>
<keyword evidence="4" id="KW-1185">Reference proteome</keyword>
<comment type="caution">
    <text evidence="3">The sequence shown here is derived from an EMBL/GenBank/DDBJ whole genome shotgun (WGS) entry which is preliminary data.</text>
</comment>
<evidence type="ECO:0000259" key="2">
    <source>
        <dbReference type="Pfam" id="PF08751"/>
    </source>
</evidence>
<dbReference type="InterPro" id="IPR050534">
    <property type="entry name" value="Coronavir_polyprotein_1ab"/>
</dbReference>
<evidence type="ECO:0000313" key="3">
    <source>
        <dbReference type="EMBL" id="MCP8898971.1"/>
    </source>
</evidence>
<dbReference type="InterPro" id="IPR014059">
    <property type="entry name" value="TraI/TrwC_relax"/>
</dbReference>
<dbReference type="Pfam" id="PF01443">
    <property type="entry name" value="Viral_helicase1"/>
    <property type="match status" value="1"/>
</dbReference>
<dbReference type="GO" id="GO:0005524">
    <property type="term" value="F:ATP binding"/>
    <property type="evidence" value="ECO:0007669"/>
    <property type="project" value="InterPro"/>
</dbReference>
<dbReference type="Gene3D" id="3.40.50.300">
    <property type="entry name" value="P-loop containing nucleotide triphosphate hydrolases"/>
    <property type="match status" value="2"/>
</dbReference>
<accession>A0A9X2I2N8</accession>
<reference evidence="3" key="1">
    <citation type="submission" date="2022-05" db="EMBL/GenBank/DDBJ databases">
        <authorList>
            <person name="Sun H.-N."/>
        </authorList>
    </citation>
    <scope>NUCLEOTIDE SEQUENCE</scope>
    <source>
        <strain evidence="3">HB14</strain>
    </source>
</reference>
<evidence type="ECO:0000259" key="1">
    <source>
        <dbReference type="Pfam" id="PF01443"/>
    </source>
</evidence>
<dbReference type="NCBIfam" id="TIGR02686">
    <property type="entry name" value="relax_trwC"/>
    <property type="match status" value="1"/>
</dbReference>
<dbReference type="Pfam" id="PF13604">
    <property type="entry name" value="AAA_30"/>
    <property type="match status" value="1"/>
</dbReference>
<dbReference type="NCBIfam" id="NF041492">
    <property type="entry name" value="MobF"/>
    <property type="match status" value="1"/>
</dbReference>
<dbReference type="Proteomes" id="UP001139319">
    <property type="component" value="Unassembled WGS sequence"/>
</dbReference>
<proteinExistence type="predicted"/>
<name>A0A9X2I2N8_9GAMM</name>
<organism evidence="3 4">
    <name type="scientific">Gilvimarinus xylanilyticus</name>
    <dbReference type="NCBI Taxonomy" id="2944139"/>
    <lineage>
        <taxon>Bacteria</taxon>
        <taxon>Pseudomonadati</taxon>
        <taxon>Pseudomonadota</taxon>
        <taxon>Gammaproteobacteria</taxon>
        <taxon>Cellvibrionales</taxon>
        <taxon>Cellvibrionaceae</taxon>
        <taxon>Gilvimarinus</taxon>
    </lineage>
</organism>
<protein>
    <submittedName>
        <fullName evidence="3">Relaxase domain-containing protein</fullName>
    </submittedName>
</protein>
<dbReference type="AlphaFoldDB" id="A0A9X2I2N8"/>
<dbReference type="Pfam" id="PF08751">
    <property type="entry name" value="TrwC"/>
    <property type="match status" value="1"/>
</dbReference>
<sequence>MMTLAPIRSAAHAASYFERGDHADYYLTDDVCPSSWEGEGAKLLAIQGNEVEPERFKRYLGGEIAGQMIGTYREGEWQHKPGWDLQFSPPKSVSVVALIGNDERVIKAHDQAVREAMAMLENSAAWTRLNNRNQSGPNQLATGNLLAAVFRHDTSRSLDPQLHSHAVVLNATRKENGQWRSLESHHLYLAQKEAGLAYRQSLAAQLRELGYDIQRMPDANFEVVGVTDAALGEFSKRRDVVDQKLSDLGYTRETAPAYIKEKVAHESRATKKRVEREALYKDWVTRSEGAGMNVARLVEIANERCADPDWIARCRSDSFDVSQKIFDQAIRSLSERDAVFSAQALQAKMNELAVGYGISAAVVNKTIETAVDKDLLMGDRTVKSYCRHTKGWQQLPAYTTPEHVALEEKMINTMREAQGKALPEFSLYQVEQVLAAAENESRAQGYDGWTSGQVGSVRGVMLSDDNIVAIQGYAGTAKTTTALKTIAEQYALKGYDVVGMAPSASACESLAEGARLYNVKTVASHLLRERHGKQEPQRQLWLVDEASLLSTKDMTQLLSQAQATQARVVLVGDVKQLGSVEAGAAFRQLQENGMQTFKLDEIVRQTNRELLQTVEHSLQGEAREAMESLEKGGGEIVEFAGKADARHAAIVKQYIEMPEVQRQNCLIIDPSREGRDQLSQALRGGLKSIGQLSEQEINTRRLERVDLTQACRKDALNYKVGDVVQFLREYKSKEVAKGSYWQVSAVEPSLGVVELQSSTGEQRIWNPLAWGAKSQAYRPKECALAIGDKVICTSNNRDIGLSNGTRGVVKSIDVDRGFAEVEYANGHLATITLDAHGAQHWNYDYVSTVHASQGKTTERVIYHAESARINLASQKALYVALSRAKEQATVYTDNRQRLIEHIQEHTGEKANALEVQRSGPEFELL</sequence>
<feature type="domain" description="(+)RNA virus helicase C-terminal" evidence="1">
    <location>
        <begin position="814"/>
        <end position="892"/>
    </location>
</feature>
<dbReference type="InterPro" id="IPR014862">
    <property type="entry name" value="TrwC"/>
</dbReference>
<dbReference type="Gene3D" id="2.30.30.940">
    <property type="match status" value="1"/>
</dbReference>
<dbReference type="EMBL" id="JAMFTH010000001">
    <property type="protein sequence ID" value="MCP8898971.1"/>
    <property type="molecule type" value="Genomic_DNA"/>
</dbReference>
<dbReference type="SUPFAM" id="SSF52540">
    <property type="entry name" value="P-loop containing nucleoside triphosphate hydrolases"/>
    <property type="match status" value="1"/>
</dbReference>
<evidence type="ECO:0000313" key="4">
    <source>
        <dbReference type="Proteomes" id="UP001139319"/>
    </source>
</evidence>
<dbReference type="SUPFAM" id="SSF55464">
    <property type="entry name" value="Origin of replication-binding domain, RBD-like"/>
    <property type="match status" value="1"/>
</dbReference>
<gene>
    <name evidence="3" type="ORF">M6D89_06635</name>
</gene>
<dbReference type="CDD" id="cd18809">
    <property type="entry name" value="SF1_C_RecD"/>
    <property type="match status" value="1"/>
</dbReference>
<dbReference type="InterPro" id="IPR027351">
    <property type="entry name" value="(+)RNA_virus_helicase_core_dom"/>
</dbReference>
<dbReference type="InterPro" id="IPR027417">
    <property type="entry name" value="P-loop_NTPase"/>
</dbReference>